<dbReference type="AlphaFoldDB" id="M8BJJ9"/>
<feature type="compositionally biased region" description="Low complexity" evidence="1">
    <location>
        <begin position="26"/>
        <end position="49"/>
    </location>
</feature>
<organism evidence="2">
    <name type="scientific">Aegilops tauschii</name>
    <name type="common">Tausch's goatgrass</name>
    <name type="synonym">Aegilops squarrosa</name>
    <dbReference type="NCBI Taxonomy" id="37682"/>
    <lineage>
        <taxon>Eukaryota</taxon>
        <taxon>Viridiplantae</taxon>
        <taxon>Streptophyta</taxon>
        <taxon>Embryophyta</taxon>
        <taxon>Tracheophyta</taxon>
        <taxon>Spermatophyta</taxon>
        <taxon>Magnoliopsida</taxon>
        <taxon>Liliopsida</taxon>
        <taxon>Poales</taxon>
        <taxon>Poaceae</taxon>
        <taxon>BOP clade</taxon>
        <taxon>Pooideae</taxon>
        <taxon>Triticodae</taxon>
        <taxon>Triticeae</taxon>
        <taxon>Triticinae</taxon>
        <taxon>Aegilops</taxon>
    </lineage>
</organism>
<protein>
    <submittedName>
        <fullName evidence="2">Uncharacterized protein</fullName>
    </submittedName>
</protein>
<sequence>MAGRSSSMAHVHHHANGVPGGKAKDGAGALGRPPTRSYSHSQRHSQQPSRRSHHRRSHSHSEGEPTKHRQPGCKQLCQRHSQQPSRRSHHRRTPSHSEGEPTKHRQPGCKQLTGETMGGLATASCLLPCAVVDFAFLATVRAPVALCRRAVRGSRFRRSPSVGEAEMAKLREEADSVLKFGRTASAWPAMAPAEEEKELENQVWASFRDAGFGRTSKHLDNDIS</sequence>
<dbReference type="PANTHER" id="PTHR33264:SF8">
    <property type="entry name" value="EXPRESSED PROTEIN"/>
    <property type="match status" value="1"/>
</dbReference>
<evidence type="ECO:0000256" key="1">
    <source>
        <dbReference type="SAM" id="MobiDB-lite"/>
    </source>
</evidence>
<evidence type="ECO:0000313" key="2">
    <source>
        <dbReference type="EnsemblPlants" id="EMT21933"/>
    </source>
</evidence>
<reference evidence="2" key="1">
    <citation type="submission" date="2015-06" db="UniProtKB">
        <authorList>
            <consortium name="EnsemblPlants"/>
        </authorList>
    </citation>
    <scope>IDENTIFICATION</scope>
</reference>
<dbReference type="EnsemblPlants" id="EMT21933">
    <property type="protein sequence ID" value="EMT21933"/>
    <property type="gene ID" value="F775_52541"/>
</dbReference>
<dbReference type="PANTHER" id="PTHR33264">
    <property type="entry name" value="EXPRESSED PROTEIN"/>
    <property type="match status" value="1"/>
</dbReference>
<proteinExistence type="predicted"/>
<accession>M8BJJ9</accession>
<feature type="region of interest" description="Disordered" evidence="1">
    <location>
        <begin position="1"/>
        <end position="112"/>
    </location>
</feature>
<name>M8BJJ9_AEGTA</name>